<name>A0ACB9PSA9_BAUVA</name>
<sequence length="100" mass="11728">MIFFFFSSETFRIICFLTQGVYTSVNYILNSSNPKEAPKETVTIIQKKAKEQKMYKRRNKGKAIEEVPEVQRKQFGLELAIQLGILYWKPDGSFWLPMVN</sequence>
<organism evidence="1 2">
    <name type="scientific">Bauhinia variegata</name>
    <name type="common">Purple orchid tree</name>
    <name type="synonym">Phanera variegata</name>
    <dbReference type="NCBI Taxonomy" id="167791"/>
    <lineage>
        <taxon>Eukaryota</taxon>
        <taxon>Viridiplantae</taxon>
        <taxon>Streptophyta</taxon>
        <taxon>Embryophyta</taxon>
        <taxon>Tracheophyta</taxon>
        <taxon>Spermatophyta</taxon>
        <taxon>Magnoliopsida</taxon>
        <taxon>eudicotyledons</taxon>
        <taxon>Gunneridae</taxon>
        <taxon>Pentapetalae</taxon>
        <taxon>rosids</taxon>
        <taxon>fabids</taxon>
        <taxon>Fabales</taxon>
        <taxon>Fabaceae</taxon>
        <taxon>Cercidoideae</taxon>
        <taxon>Cercideae</taxon>
        <taxon>Bauhiniinae</taxon>
        <taxon>Bauhinia</taxon>
    </lineage>
</organism>
<protein>
    <submittedName>
        <fullName evidence="1">Uncharacterized protein</fullName>
    </submittedName>
</protein>
<evidence type="ECO:0000313" key="1">
    <source>
        <dbReference type="EMBL" id="KAI4351240.1"/>
    </source>
</evidence>
<keyword evidence="2" id="KW-1185">Reference proteome</keyword>
<gene>
    <name evidence="1" type="ORF">L6164_005617</name>
</gene>
<dbReference type="Proteomes" id="UP000828941">
    <property type="component" value="Chromosome 3"/>
</dbReference>
<accession>A0ACB9PSA9</accession>
<proteinExistence type="predicted"/>
<evidence type="ECO:0000313" key="2">
    <source>
        <dbReference type="Proteomes" id="UP000828941"/>
    </source>
</evidence>
<dbReference type="EMBL" id="CM039428">
    <property type="protein sequence ID" value="KAI4351240.1"/>
    <property type="molecule type" value="Genomic_DNA"/>
</dbReference>
<comment type="caution">
    <text evidence="1">The sequence shown here is derived from an EMBL/GenBank/DDBJ whole genome shotgun (WGS) entry which is preliminary data.</text>
</comment>
<reference evidence="1 2" key="1">
    <citation type="journal article" date="2022" name="DNA Res.">
        <title>Chromosomal-level genome assembly of the orchid tree Bauhinia variegata (Leguminosae; Cercidoideae) supports the allotetraploid origin hypothesis of Bauhinia.</title>
        <authorList>
            <person name="Zhong Y."/>
            <person name="Chen Y."/>
            <person name="Zheng D."/>
            <person name="Pang J."/>
            <person name="Liu Y."/>
            <person name="Luo S."/>
            <person name="Meng S."/>
            <person name="Qian L."/>
            <person name="Wei D."/>
            <person name="Dai S."/>
            <person name="Zhou R."/>
        </authorList>
    </citation>
    <scope>NUCLEOTIDE SEQUENCE [LARGE SCALE GENOMIC DNA]</scope>
    <source>
        <strain evidence="1">BV-YZ2020</strain>
    </source>
</reference>